<dbReference type="STRING" id="546266.NEIMUCOT_05664"/>
<dbReference type="Proteomes" id="UP000003344">
    <property type="component" value="Unassembled WGS sequence"/>
</dbReference>
<proteinExistence type="predicted"/>
<accession>D2ZYF5</accession>
<reference evidence="1 2" key="1">
    <citation type="submission" date="2009-10" db="EMBL/GenBank/DDBJ databases">
        <authorList>
            <person name="Weinstock G."/>
            <person name="Sodergren E."/>
            <person name="Clifton S."/>
            <person name="Fulton L."/>
            <person name="Fulton B."/>
            <person name="Courtney L."/>
            <person name="Fronick C."/>
            <person name="Harrison M."/>
            <person name="Strong C."/>
            <person name="Farmer C."/>
            <person name="Delahaunty K."/>
            <person name="Markovic C."/>
            <person name="Hall O."/>
            <person name="Minx P."/>
            <person name="Tomlinson C."/>
            <person name="Mitreva M."/>
            <person name="Nelson J."/>
            <person name="Hou S."/>
            <person name="Wollam A."/>
            <person name="Pepin K.H."/>
            <person name="Johnson M."/>
            <person name="Bhonagiri V."/>
            <person name="Nash W.E."/>
            <person name="Warren W."/>
            <person name="Chinwalla A."/>
            <person name="Mardis E.R."/>
            <person name="Wilson R.K."/>
        </authorList>
    </citation>
    <scope>NUCLEOTIDE SEQUENCE [LARGE SCALE GENOMIC DNA]</scope>
    <source>
        <strain evidence="2">ATCC 25996 / DSM 4631 / NCTC 10774 / M26</strain>
    </source>
</reference>
<dbReference type="AlphaFoldDB" id="D2ZYF5"/>
<name>D2ZYF5_NEIM2</name>
<sequence>MICLNQQQDRLKTKIQVSDDLCRLKASDFDKIHGLLTTYPQFKPNSNSIKPNLIR</sequence>
<dbReference type="EMBL" id="ACDX02000013">
    <property type="protein sequence ID" value="EFC87927.1"/>
    <property type="molecule type" value="Genomic_DNA"/>
</dbReference>
<comment type="caution">
    <text evidence="1">The sequence shown here is derived from an EMBL/GenBank/DDBJ whole genome shotgun (WGS) entry which is preliminary data.</text>
</comment>
<protein>
    <submittedName>
        <fullName evidence="1">Uncharacterized protein</fullName>
    </submittedName>
</protein>
<organism evidence="1 2">
    <name type="scientific">Neisseria mucosa (strain ATCC 25996 / DSM 4631 / NCTC 10774 / M26)</name>
    <dbReference type="NCBI Taxonomy" id="546266"/>
    <lineage>
        <taxon>Bacteria</taxon>
        <taxon>Pseudomonadati</taxon>
        <taxon>Pseudomonadota</taxon>
        <taxon>Betaproteobacteria</taxon>
        <taxon>Neisseriales</taxon>
        <taxon>Neisseriaceae</taxon>
        <taxon>Neisseria</taxon>
    </lineage>
</organism>
<gene>
    <name evidence="1" type="ORF">NEIMUCOT_05664</name>
</gene>
<evidence type="ECO:0000313" key="2">
    <source>
        <dbReference type="Proteomes" id="UP000003344"/>
    </source>
</evidence>
<evidence type="ECO:0000313" key="1">
    <source>
        <dbReference type="EMBL" id="EFC87927.1"/>
    </source>
</evidence>